<feature type="region of interest" description="Disordered" evidence="10">
    <location>
        <begin position="1"/>
        <end position="22"/>
    </location>
</feature>
<sequence length="427" mass="47538">MTLKTPSSDRLSSTSSSESASSEASVQKLDVNDLDILKLLGTGHIGRVFLARHRSTSQLLALKVITKTALSPQECAGVLREQCILEKLCGATVDHALFTRLMASWHDEQNFYMALEYIAGGDLAIELGRCGTFDEERVRLYAAEIITTLEVLHAQGVVHRDIKPANLLFRPNGHLVLADFGHSLSFDTHTHTTGLSSTGQRLVSSPNTTGEVCGTPYYMSPEMHAGLQYSYDVDLWALGVMMYRMLTRRMPLGGDTIQRSHVGGHVLRDPVLFETDDRVSPSARSLLQRMLAKDAHQRLDLRSLKSHPFFADTDWDKIKARRHLAPWTPFVSPIPKIAKTSPGFQRGRPYDDSDDPFPQFTFTAPCFSLVDAVAVALPELPISSQSTCRLRATVRKIFHCSRLIQKRATPRAIHLSDKENDPFLDSV</sequence>
<comment type="caution">
    <text evidence="12">The sequence shown here is derived from an EMBL/GenBank/DDBJ whole genome shotgun (WGS) entry which is preliminary data.</text>
</comment>
<feature type="domain" description="Protein kinase" evidence="11">
    <location>
        <begin position="34"/>
        <end position="310"/>
    </location>
</feature>
<keyword evidence="5" id="KW-0547">Nucleotide-binding</keyword>
<evidence type="ECO:0000256" key="1">
    <source>
        <dbReference type="ARBA" id="ARBA00012513"/>
    </source>
</evidence>
<keyword evidence="2" id="KW-0723">Serine/threonine-protein kinase</keyword>
<dbReference type="Gene3D" id="3.30.200.20">
    <property type="entry name" value="Phosphorylase Kinase, domain 1"/>
    <property type="match status" value="1"/>
</dbReference>
<keyword evidence="4" id="KW-0808">Transferase</keyword>
<dbReference type="CDD" id="cd05123">
    <property type="entry name" value="STKc_AGC"/>
    <property type="match status" value="1"/>
</dbReference>
<dbReference type="InterPro" id="IPR000719">
    <property type="entry name" value="Prot_kinase_dom"/>
</dbReference>
<gene>
    <name evidence="12" type="ORF">BD626DRAFT_563208</name>
</gene>
<reference evidence="12 13" key="1">
    <citation type="journal article" date="2019" name="New Phytol.">
        <title>Comparative genomics reveals unique wood-decay strategies and fruiting body development in the Schizophyllaceae.</title>
        <authorList>
            <person name="Almasi E."/>
            <person name="Sahu N."/>
            <person name="Krizsan K."/>
            <person name="Balint B."/>
            <person name="Kovacs G.M."/>
            <person name="Kiss B."/>
            <person name="Cseklye J."/>
            <person name="Drula E."/>
            <person name="Henrissat B."/>
            <person name="Nagy I."/>
            <person name="Chovatia M."/>
            <person name="Adam C."/>
            <person name="LaButti K."/>
            <person name="Lipzen A."/>
            <person name="Riley R."/>
            <person name="Grigoriev I.V."/>
            <person name="Nagy L.G."/>
        </authorList>
    </citation>
    <scope>NUCLEOTIDE SEQUENCE [LARGE SCALE GENOMIC DNA]</scope>
    <source>
        <strain evidence="12 13">NL-1724</strain>
    </source>
</reference>
<dbReference type="AlphaFoldDB" id="A0A550CXG9"/>
<keyword evidence="3" id="KW-0597">Phosphoprotein</keyword>
<evidence type="ECO:0000256" key="8">
    <source>
        <dbReference type="ARBA" id="ARBA00047899"/>
    </source>
</evidence>
<organism evidence="12 13">
    <name type="scientific">Schizophyllum amplum</name>
    <dbReference type="NCBI Taxonomy" id="97359"/>
    <lineage>
        <taxon>Eukaryota</taxon>
        <taxon>Fungi</taxon>
        <taxon>Dikarya</taxon>
        <taxon>Basidiomycota</taxon>
        <taxon>Agaricomycotina</taxon>
        <taxon>Agaricomycetes</taxon>
        <taxon>Agaricomycetidae</taxon>
        <taxon>Agaricales</taxon>
        <taxon>Schizophyllaceae</taxon>
        <taxon>Schizophyllum</taxon>
    </lineage>
</organism>
<dbReference type="Gene3D" id="1.10.510.10">
    <property type="entry name" value="Transferase(Phosphotransferase) domain 1"/>
    <property type="match status" value="1"/>
</dbReference>
<dbReference type="GO" id="GO:0007010">
    <property type="term" value="P:cytoskeleton organization"/>
    <property type="evidence" value="ECO:0007669"/>
    <property type="project" value="UniProtKB-ARBA"/>
</dbReference>
<dbReference type="Pfam" id="PF00069">
    <property type="entry name" value="Pkinase"/>
    <property type="match status" value="1"/>
</dbReference>
<dbReference type="OrthoDB" id="68483at2759"/>
<dbReference type="EMBL" id="VDMD01000001">
    <property type="protein sequence ID" value="TRM69463.1"/>
    <property type="molecule type" value="Genomic_DNA"/>
</dbReference>
<evidence type="ECO:0000313" key="12">
    <source>
        <dbReference type="EMBL" id="TRM69463.1"/>
    </source>
</evidence>
<dbReference type="EC" id="2.7.11.1" evidence="1"/>
<evidence type="ECO:0000256" key="10">
    <source>
        <dbReference type="SAM" id="MobiDB-lite"/>
    </source>
</evidence>
<accession>A0A550CXG9</accession>
<dbReference type="STRING" id="97359.A0A550CXG9"/>
<comment type="catalytic activity">
    <reaction evidence="8">
        <text>L-threonyl-[protein] + ATP = O-phospho-L-threonyl-[protein] + ADP + H(+)</text>
        <dbReference type="Rhea" id="RHEA:46608"/>
        <dbReference type="Rhea" id="RHEA-COMP:11060"/>
        <dbReference type="Rhea" id="RHEA-COMP:11605"/>
        <dbReference type="ChEBI" id="CHEBI:15378"/>
        <dbReference type="ChEBI" id="CHEBI:30013"/>
        <dbReference type="ChEBI" id="CHEBI:30616"/>
        <dbReference type="ChEBI" id="CHEBI:61977"/>
        <dbReference type="ChEBI" id="CHEBI:456216"/>
        <dbReference type="EC" id="2.7.11.1"/>
    </reaction>
</comment>
<evidence type="ECO:0000256" key="4">
    <source>
        <dbReference type="ARBA" id="ARBA00022679"/>
    </source>
</evidence>
<dbReference type="InterPro" id="IPR011009">
    <property type="entry name" value="Kinase-like_dom_sf"/>
</dbReference>
<name>A0A550CXG9_9AGAR</name>
<evidence type="ECO:0000256" key="3">
    <source>
        <dbReference type="ARBA" id="ARBA00022553"/>
    </source>
</evidence>
<feature type="compositionally biased region" description="Low complexity" evidence="10">
    <location>
        <begin position="8"/>
        <end position="22"/>
    </location>
</feature>
<dbReference type="PROSITE" id="PS00108">
    <property type="entry name" value="PROTEIN_KINASE_ST"/>
    <property type="match status" value="1"/>
</dbReference>
<evidence type="ECO:0000259" key="11">
    <source>
        <dbReference type="PROSITE" id="PS50011"/>
    </source>
</evidence>
<evidence type="ECO:0000256" key="5">
    <source>
        <dbReference type="ARBA" id="ARBA00022741"/>
    </source>
</evidence>
<evidence type="ECO:0000256" key="7">
    <source>
        <dbReference type="ARBA" id="ARBA00022840"/>
    </source>
</evidence>
<evidence type="ECO:0000256" key="9">
    <source>
        <dbReference type="ARBA" id="ARBA00048679"/>
    </source>
</evidence>
<dbReference type="SMART" id="SM00220">
    <property type="entry name" value="S_TKc"/>
    <property type="match status" value="1"/>
</dbReference>
<comment type="catalytic activity">
    <reaction evidence="9">
        <text>L-seryl-[protein] + ATP = O-phospho-L-seryl-[protein] + ADP + H(+)</text>
        <dbReference type="Rhea" id="RHEA:17989"/>
        <dbReference type="Rhea" id="RHEA-COMP:9863"/>
        <dbReference type="Rhea" id="RHEA-COMP:11604"/>
        <dbReference type="ChEBI" id="CHEBI:15378"/>
        <dbReference type="ChEBI" id="CHEBI:29999"/>
        <dbReference type="ChEBI" id="CHEBI:30616"/>
        <dbReference type="ChEBI" id="CHEBI:83421"/>
        <dbReference type="ChEBI" id="CHEBI:456216"/>
        <dbReference type="EC" id="2.7.11.1"/>
    </reaction>
</comment>
<keyword evidence="6 12" id="KW-0418">Kinase</keyword>
<keyword evidence="7" id="KW-0067">ATP-binding</keyword>
<dbReference type="SUPFAM" id="SSF56112">
    <property type="entry name" value="Protein kinase-like (PK-like)"/>
    <property type="match status" value="1"/>
</dbReference>
<dbReference type="FunFam" id="1.10.510.10:FF:000024">
    <property type="entry name" value="Probable serine/threonine-protein kinase cot-1"/>
    <property type="match status" value="1"/>
</dbReference>
<evidence type="ECO:0000256" key="2">
    <source>
        <dbReference type="ARBA" id="ARBA00022527"/>
    </source>
</evidence>
<evidence type="ECO:0000256" key="6">
    <source>
        <dbReference type="ARBA" id="ARBA00022777"/>
    </source>
</evidence>
<proteinExistence type="predicted"/>
<dbReference type="InterPro" id="IPR008271">
    <property type="entry name" value="Ser/Thr_kinase_AS"/>
</dbReference>
<dbReference type="PANTHER" id="PTHR24351">
    <property type="entry name" value="RIBOSOMAL PROTEIN S6 KINASE"/>
    <property type="match status" value="1"/>
</dbReference>
<dbReference type="PROSITE" id="PS50011">
    <property type="entry name" value="PROTEIN_KINASE_DOM"/>
    <property type="match status" value="1"/>
</dbReference>
<dbReference type="GO" id="GO:0004674">
    <property type="term" value="F:protein serine/threonine kinase activity"/>
    <property type="evidence" value="ECO:0007669"/>
    <property type="project" value="UniProtKB-KW"/>
</dbReference>
<dbReference type="Proteomes" id="UP000320762">
    <property type="component" value="Unassembled WGS sequence"/>
</dbReference>
<keyword evidence="13" id="KW-1185">Reference proteome</keyword>
<dbReference type="GO" id="GO:0005524">
    <property type="term" value="F:ATP binding"/>
    <property type="evidence" value="ECO:0007669"/>
    <property type="project" value="UniProtKB-KW"/>
</dbReference>
<protein>
    <recommendedName>
        <fullName evidence="1">non-specific serine/threonine protein kinase</fullName>
        <ecNumber evidence="1">2.7.11.1</ecNumber>
    </recommendedName>
</protein>
<dbReference type="InterPro" id="IPR045270">
    <property type="entry name" value="STKc_AGC"/>
</dbReference>
<evidence type="ECO:0000313" key="13">
    <source>
        <dbReference type="Proteomes" id="UP000320762"/>
    </source>
</evidence>